<feature type="compositionally biased region" description="Basic and acidic residues" evidence="4">
    <location>
        <begin position="547"/>
        <end position="563"/>
    </location>
</feature>
<dbReference type="GO" id="GO:0000481">
    <property type="term" value="P:maturation of 5S rRNA"/>
    <property type="evidence" value="ECO:0007669"/>
    <property type="project" value="TreeGrafter"/>
</dbReference>
<evidence type="ECO:0000256" key="4">
    <source>
        <dbReference type="SAM" id="MobiDB-lite"/>
    </source>
</evidence>
<dbReference type="EMBL" id="ML977610">
    <property type="protein sequence ID" value="KAF1997739.1"/>
    <property type="molecule type" value="Genomic_DNA"/>
</dbReference>
<reference evidence="5" key="1">
    <citation type="journal article" date="2020" name="Stud. Mycol.">
        <title>101 Dothideomycetes genomes: a test case for predicting lifestyles and emergence of pathogens.</title>
        <authorList>
            <person name="Haridas S."/>
            <person name="Albert R."/>
            <person name="Binder M."/>
            <person name="Bloem J."/>
            <person name="Labutti K."/>
            <person name="Salamov A."/>
            <person name="Andreopoulos B."/>
            <person name="Baker S."/>
            <person name="Barry K."/>
            <person name="Bills G."/>
            <person name="Bluhm B."/>
            <person name="Cannon C."/>
            <person name="Castanera R."/>
            <person name="Culley D."/>
            <person name="Daum C."/>
            <person name="Ezra D."/>
            <person name="Gonzalez J."/>
            <person name="Henrissat B."/>
            <person name="Kuo A."/>
            <person name="Liang C."/>
            <person name="Lipzen A."/>
            <person name="Lutzoni F."/>
            <person name="Magnuson J."/>
            <person name="Mondo S."/>
            <person name="Nolan M."/>
            <person name="Ohm R."/>
            <person name="Pangilinan J."/>
            <person name="Park H.-J."/>
            <person name="Ramirez L."/>
            <person name="Alfaro M."/>
            <person name="Sun H."/>
            <person name="Tritt A."/>
            <person name="Yoshinaga Y."/>
            <person name="Zwiers L.-H."/>
            <person name="Turgeon B."/>
            <person name="Goodwin S."/>
            <person name="Spatafora J."/>
            <person name="Crous P."/>
            <person name="Grigoriev I."/>
        </authorList>
    </citation>
    <scope>NUCLEOTIDE SEQUENCE</scope>
    <source>
        <strain evidence="5">CBS 123094</strain>
    </source>
</reference>
<dbReference type="PANTHER" id="PTHR14152">
    <property type="entry name" value="SQUAMOUS CELL CARCINOMA ANTIGEN RECOGNISED BY CYTOTOXIC T LYMPHOCYTES"/>
    <property type="match status" value="1"/>
</dbReference>
<feature type="region of interest" description="Disordered" evidence="4">
    <location>
        <begin position="14"/>
        <end position="52"/>
    </location>
</feature>
<dbReference type="GO" id="GO:0046540">
    <property type="term" value="C:U4/U6 x U5 tri-snRNP complex"/>
    <property type="evidence" value="ECO:0007669"/>
    <property type="project" value="TreeGrafter"/>
</dbReference>
<evidence type="ECO:0000256" key="3">
    <source>
        <dbReference type="ARBA" id="ARBA00023242"/>
    </source>
</evidence>
<evidence type="ECO:0000313" key="6">
    <source>
        <dbReference type="Proteomes" id="UP000799779"/>
    </source>
</evidence>
<feature type="compositionally biased region" description="Basic and acidic residues" evidence="4">
    <location>
        <begin position="127"/>
        <end position="138"/>
    </location>
</feature>
<feature type="region of interest" description="Disordered" evidence="4">
    <location>
        <begin position="111"/>
        <end position="140"/>
    </location>
</feature>
<name>A0A6A5WAD0_9PLEO</name>
<comment type="subcellular location">
    <subcellularLocation>
        <location evidence="1">Nucleus</location>
    </subcellularLocation>
</comment>
<keyword evidence="3" id="KW-0539">Nucleus</keyword>
<feature type="region of interest" description="Disordered" evidence="4">
    <location>
        <begin position="531"/>
        <end position="563"/>
    </location>
</feature>
<dbReference type="Proteomes" id="UP000799779">
    <property type="component" value="Unassembled WGS sequence"/>
</dbReference>
<keyword evidence="6" id="KW-1185">Reference proteome</keyword>
<feature type="compositionally biased region" description="Basic residues" evidence="4">
    <location>
        <begin position="290"/>
        <end position="299"/>
    </location>
</feature>
<sequence length="662" mass="74016">MDLSIEEANKIRASLGVAPLGGGPAPAGPAFKADKQGGDSDDEPASTIDTRTAASYDNWEKHQAEVKAHQARDARNAAIKKSIALEARNQQLEGKTLADVDDEDDRAWLKGSKKRQGKITKTMQAQLDKEERDRKAKESLQYTEADLAGVKVGHSMNDFEDEDQILVLKDAAVDADEDDELEGIDLREKERLQEKEDSKKRKRAYDPHDFSVETKSSILSQYDDEINGKKRKTFTLDGQGRTLEDADMEDEDAMKPKKVSIGLDFLQALQDETPANDYMEVSEVRIKKPKKKKSKATRRKYTEDPDAVFPMPDEDVAMEDVVNSEANDGTSVPKKNKKYDISFVEDDDLEKALAAQRQRVLRKRNNPRKTLLERIPTTPDTPIADEDVGMIIDATTEFVNNFVILPEEEKDNGSKTVPGGLTPVPEAKADVVMSVESGESGLWYNEEKPEEVKSESAESRERSISVAGGGLEFGEEATVDRGLGATLNLLRDRGIVERTDSSDKTASWRQKQMFIAQKQKLAEMSDRVAREARERDRASGRYNTMTAKEREERAQRDNKNREAHDARAVANMFNKEYKPSFEITHVDEHGRIMSKKEAFKELSHAFHGKGSGNNKTQKHLDKIASEKKKMAENSLETVRRGGLGNAHGQQAAKVGQPGVRLQ</sequence>
<evidence type="ECO:0000256" key="1">
    <source>
        <dbReference type="ARBA" id="ARBA00004123"/>
    </source>
</evidence>
<feature type="region of interest" description="Disordered" evidence="4">
    <location>
        <begin position="641"/>
        <end position="662"/>
    </location>
</feature>
<dbReference type="GO" id="GO:0045292">
    <property type="term" value="P:mRNA cis splicing, via spliceosome"/>
    <property type="evidence" value="ECO:0007669"/>
    <property type="project" value="TreeGrafter"/>
</dbReference>
<feature type="region of interest" description="Disordered" evidence="4">
    <location>
        <begin position="177"/>
        <end position="210"/>
    </location>
</feature>
<comment type="similarity">
    <text evidence="2">Belongs to the SNU66/SART1 family.</text>
</comment>
<organism evidence="5 6">
    <name type="scientific">Amniculicola lignicola CBS 123094</name>
    <dbReference type="NCBI Taxonomy" id="1392246"/>
    <lineage>
        <taxon>Eukaryota</taxon>
        <taxon>Fungi</taxon>
        <taxon>Dikarya</taxon>
        <taxon>Ascomycota</taxon>
        <taxon>Pezizomycotina</taxon>
        <taxon>Dothideomycetes</taxon>
        <taxon>Pleosporomycetidae</taxon>
        <taxon>Pleosporales</taxon>
        <taxon>Amniculicolaceae</taxon>
        <taxon>Amniculicola</taxon>
    </lineage>
</organism>
<dbReference type="AlphaFoldDB" id="A0A6A5WAD0"/>
<dbReference type="PANTHER" id="PTHR14152:SF5">
    <property type="entry name" value="U4_U6.U5 TRI-SNRNP-ASSOCIATED PROTEIN 1"/>
    <property type="match status" value="1"/>
</dbReference>
<evidence type="ECO:0008006" key="7">
    <source>
        <dbReference type="Google" id="ProtNLM"/>
    </source>
</evidence>
<proteinExistence type="inferred from homology"/>
<feature type="region of interest" description="Disordered" evidence="4">
    <location>
        <begin position="290"/>
        <end position="311"/>
    </location>
</feature>
<evidence type="ECO:0000256" key="2">
    <source>
        <dbReference type="ARBA" id="ARBA00006076"/>
    </source>
</evidence>
<dbReference type="Pfam" id="PF03343">
    <property type="entry name" value="SART-1"/>
    <property type="match status" value="1"/>
</dbReference>
<accession>A0A6A5WAD0</accession>
<gene>
    <name evidence="5" type="ORF">P154DRAFT_524602</name>
</gene>
<protein>
    <recommendedName>
        <fullName evidence="7">SART-1 protein</fullName>
    </recommendedName>
</protein>
<evidence type="ECO:0000313" key="5">
    <source>
        <dbReference type="EMBL" id="KAF1997739.1"/>
    </source>
</evidence>
<feature type="compositionally biased region" description="Basic and acidic residues" evidence="4">
    <location>
        <begin position="184"/>
        <end position="210"/>
    </location>
</feature>
<dbReference type="InterPro" id="IPR005011">
    <property type="entry name" value="SNU66/SART1"/>
</dbReference>
<dbReference type="OrthoDB" id="5583at2759"/>